<dbReference type="AlphaFoldDB" id="A0A1I7YPB5"/>
<sequence length="19" mass="1971">MPLGTQFSAALIPVEGRLA</sequence>
<dbReference type="WBParaSite" id="L893_g18329.t1">
    <property type="protein sequence ID" value="L893_g18329.t1"/>
    <property type="gene ID" value="L893_g18329"/>
</dbReference>
<dbReference type="Proteomes" id="UP000095287">
    <property type="component" value="Unplaced"/>
</dbReference>
<accession>A0A1I7YPB5</accession>
<protein>
    <submittedName>
        <fullName evidence="2">Uncharacterized protein</fullName>
    </submittedName>
</protein>
<organism evidence="1 2">
    <name type="scientific">Steinernema glaseri</name>
    <dbReference type="NCBI Taxonomy" id="37863"/>
    <lineage>
        <taxon>Eukaryota</taxon>
        <taxon>Metazoa</taxon>
        <taxon>Ecdysozoa</taxon>
        <taxon>Nematoda</taxon>
        <taxon>Chromadorea</taxon>
        <taxon>Rhabditida</taxon>
        <taxon>Tylenchina</taxon>
        <taxon>Panagrolaimomorpha</taxon>
        <taxon>Strongyloidoidea</taxon>
        <taxon>Steinernematidae</taxon>
        <taxon>Steinernema</taxon>
    </lineage>
</organism>
<proteinExistence type="predicted"/>
<evidence type="ECO:0000313" key="1">
    <source>
        <dbReference type="Proteomes" id="UP000095287"/>
    </source>
</evidence>
<name>A0A1I7YPB5_9BILA</name>
<reference evidence="2" key="1">
    <citation type="submission" date="2016-11" db="UniProtKB">
        <authorList>
            <consortium name="WormBaseParasite"/>
        </authorList>
    </citation>
    <scope>IDENTIFICATION</scope>
</reference>
<keyword evidence="1" id="KW-1185">Reference proteome</keyword>
<evidence type="ECO:0000313" key="2">
    <source>
        <dbReference type="WBParaSite" id="L893_g18329.t1"/>
    </source>
</evidence>